<keyword evidence="8" id="KW-1185">Reference proteome</keyword>
<evidence type="ECO:0000256" key="5">
    <source>
        <dbReference type="PIRNR" id="PIRNR005763"/>
    </source>
</evidence>
<dbReference type="SUPFAM" id="SSF50331">
    <property type="entry name" value="MOP-like"/>
    <property type="match status" value="2"/>
</dbReference>
<dbReference type="InterPro" id="IPR004606">
    <property type="entry name" value="Mop_domain"/>
</dbReference>
<evidence type="ECO:0000256" key="3">
    <source>
        <dbReference type="ARBA" id="ARBA00022505"/>
    </source>
</evidence>
<dbReference type="NCBIfam" id="TIGR00637">
    <property type="entry name" value="ModE_repress"/>
    <property type="match status" value="1"/>
</dbReference>
<dbReference type="EMBL" id="CP071517">
    <property type="protein sequence ID" value="QSX75250.1"/>
    <property type="molecule type" value="Genomic_DNA"/>
</dbReference>
<evidence type="ECO:0000259" key="6">
    <source>
        <dbReference type="PROSITE" id="PS51866"/>
    </source>
</evidence>
<dbReference type="InterPro" id="IPR036388">
    <property type="entry name" value="WH-like_DNA-bd_sf"/>
</dbReference>
<dbReference type="Gene3D" id="1.10.10.10">
    <property type="entry name" value="Winged helix-like DNA-binding domain superfamily/Winged helix DNA-binding domain"/>
    <property type="match status" value="1"/>
</dbReference>
<dbReference type="PROSITE" id="PS51866">
    <property type="entry name" value="MOP"/>
    <property type="match status" value="2"/>
</dbReference>
<dbReference type="InterPro" id="IPR036390">
    <property type="entry name" value="WH_DNA-bd_sf"/>
</dbReference>
<gene>
    <name evidence="7" type="ORF">HIV01_001380</name>
</gene>
<evidence type="ECO:0000313" key="8">
    <source>
        <dbReference type="Proteomes" id="UP000663400"/>
    </source>
</evidence>
<dbReference type="PANTHER" id="PTHR30432">
    <property type="entry name" value="TRANSCRIPTIONAL REGULATOR MODE"/>
    <property type="match status" value="1"/>
</dbReference>
<organism evidence="7 8">
    <name type="scientific">Lysobacter arenosi</name>
    <dbReference type="NCBI Taxonomy" id="2795387"/>
    <lineage>
        <taxon>Bacteria</taxon>
        <taxon>Pseudomonadati</taxon>
        <taxon>Pseudomonadota</taxon>
        <taxon>Gammaproteobacteria</taxon>
        <taxon>Lysobacterales</taxon>
        <taxon>Lysobacteraceae</taxon>
        <taxon>Lysobacter</taxon>
    </lineage>
</organism>
<dbReference type="RefSeq" id="WP_200604498.1">
    <property type="nucleotide sequence ID" value="NZ_CP071517.1"/>
</dbReference>
<name>A0ABX7RBZ7_9GAMM</name>
<keyword evidence="2 5" id="KW-0813">Transport</keyword>
<dbReference type="InterPro" id="IPR003725">
    <property type="entry name" value="ModE-bd_N"/>
</dbReference>
<evidence type="ECO:0000313" key="7">
    <source>
        <dbReference type="EMBL" id="QSX75250.1"/>
    </source>
</evidence>
<dbReference type="InterPro" id="IPR016462">
    <property type="entry name" value="ModE"/>
</dbReference>
<dbReference type="NCBIfam" id="TIGR00638">
    <property type="entry name" value="Mop"/>
    <property type="match status" value="2"/>
</dbReference>
<comment type="similarity">
    <text evidence="1 5">Belongs to the ModE family.</text>
</comment>
<dbReference type="InterPro" id="IPR008995">
    <property type="entry name" value="Mo/tungstate-bd_C_term_dom"/>
</dbReference>
<dbReference type="SUPFAM" id="SSF46785">
    <property type="entry name" value="Winged helix' DNA-binding domain"/>
    <property type="match status" value="1"/>
</dbReference>
<evidence type="ECO:0000256" key="1">
    <source>
        <dbReference type="ARBA" id="ARBA00008110"/>
    </source>
</evidence>
<reference evidence="7 8" key="1">
    <citation type="submission" date="2021-02" db="EMBL/GenBank/DDBJ databases">
        <title>Lysobacter arenosi sp. nov., isolated from soil of gangwondo yeongwol, south Korea.</title>
        <authorList>
            <person name="Kim K.R."/>
            <person name="Kim K.H."/>
            <person name="Jeon C.O."/>
        </authorList>
    </citation>
    <scope>NUCLEOTIDE SEQUENCE [LARGE SCALE GENOMIC DNA]</scope>
    <source>
        <strain evidence="7 8">R7</strain>
    </source>
</reference>
<dbReference type="InterPro" id="IPR005116">
    <property type="entry name" value="Transp-assoc_OB_typ1"/>
</dbReference>
<dbReference type="Gene3D" id="2.40.50.100">
    <property type="match status" value="2"/>
</dbReference>
<feature type="domain" description="Mop" evidence="6">
    <location>
        <begin position="199"/>
        <end position="265"/>
    </location>
</feature>
<keyword evidence="3 5" id="KW-0500">Molybdenum</keyword>
<evidence type="ECO:0000256" key="2">
    <source>
        <dbReference type="ARBA" id="ARBA00022448"/>
    </source>
</evidence>
<protein>
    <submittedName>
        <fullName evidence="7">TOBE domain-containing protein</fullName>
    </submittedName>
</protein>
<dbReference type="PIRSF" id="PIRSF005763">
    <property type="entry name" value="Txn_reg_ModE"/>
    <property type="match status" value="1"/>
</dbReference>
<dbReference type="Proteomes" id="UP000663400">
    <property type="component" value="Chromosome"/>
</dbReference>
<evidence type="ECO:0000256" key="4">
    <source>
        <dbReference type="ARBA" id="ARBA00022737"/>
    </source>
</evidence>
<dbReference type="Pfam" id="PF03459">
    <property type="entry name" value="TOBE"/>
    <property type="match status" value="2"/>
</dbReference>
<dbReference type="InterPro" id="IPR051815">
    <property type="entry name" value="Molybdate_resp_trans_reg"/>
</dbReference>
<sequence>MTDSSFRINSALTVEARRGPFGGRRWMALLAALGDAESITAAAKDVGLSYKAAWDAIDAMNNLSDQPLVERAVGGKGGGGTRLTDHGRRLVAAYQAVEEENERFIERLNARMSGAAAELETIGRLAMLTSARNHFAGKVVRIATGAVNDEVELELSGGARIVAIITHESLQHMALAVGDSAVALVKASSVIVATGADVKLSARNRLQGKVARVQPGAVNAEVVIDLGGGNSVAAIITNTSALALQLAEGVEAAAIFKASGVILAVGA</sequence>
<dbReference type="Pfam" id="PF00126">
    <property type="entry name" value="HTH_1"/>
    <property type="match status" value="1"/>
</dbReference>
<keyword evidence="4" id="KW-0677">Repeat</keyword>
<dbReference type="InterPro" id="IPR000847">
    <property type="entry name" value="LysR_HTH_N"/>
</dbReference>
<proteinExistence type="inferred from homology"/>
<feature type="domain" description="Mop" evidence="6">
    <location>
        <begin position="128"/>
        <end position="194"/>
    </location>
</feature>
<dbReference type="PANTHER" id="PTHR30432:SF1">
    <property type="entry name" value="DNA-BINDING TRANSCRIPTIONAL DUAL REGULATOR MODE"/>
    <property type="match status" value="1"/>
</dbReference>
<accession>A0ABX7RBZ7</accession>